<keyword evidence="2" id="KW-1185">Reference proteome</keyword>
<accession>A0A1Y2C9J4</accession>
<dbReference type="Proteomes" id="UP000193642">
    <property type="component" value="Unassembled WGS sequence"/>
</dbReference>
<sequence length="179" mass="20445">MTIHEALASFESQFRFVHPAGLARNRIISVRRHNVENNLEGETQFSIVPQLYKCPQGIIDGLDHCSCFTGDWSYSINQATFDVLRETHAATVLPLSGSSEQLRQELVSRRQNVVPTVVFILALNRYLFFPKILLDVGEDRSLTPIFSTSILRNLFQTHPKLYHRTTLVLFALKMDIVKT</sequence>
<organism evidence="1 2">
    <name type="scientific">Rhizoclosmatium globosum</name>
    <dbReference type="NCBI Taxonomy" id="329046"/>
    <lineage>
        <taxon>Eukaryota</taxon>
        <taxon>Fungi</taxon>
        <taxon>Fungi incertae sedis</taxon>
        <taxon>Chytridiomycota</taxon>
        <taxon>Chytridiomycota incertae sedis</taxon>
        <taxon>Chytridiomycetes</taxon>
        <taxon>Chytridiales</taxon>
        <taxon>Chytriomycetaceae</taxon>
        <taxon>Rhizoclosmatium</taxon>
    </lineage>
</organism>
<evidence type="ECO:0000313" key="2">
    <source>
        <dbReference type="Proteomes" id="UP000193642"/>
    </source>
</evidence>
<comment type="caution">
    <text evidence="1">The sequence shown here is derived from an EMBL/GenBank/DDBJ whole genome shotgun (WGS) entry which is preliminary data.</text>
</comment>
<protein>
    <submittedName>
        <fullName evidence="1">Uncharacterized protein</fullName>
    </submittedName>
</protein>
<reference evidence="1 2" key="1">
    <citation type="submission" date="2016-07" db="EMBL/GenBank/DDBJ databases">
        <title>Pervasive Adenine N6-methylation of Active Genes in Fungi.</title>
        <authorList>
            <consortium name="DOE Joint Genome Institute"/>
            <person name="Mondo S.J."/>
            <person name="Dannebaum R.O."/>
            <person name="Kuo R.C."/>
            <person name="Labutti K."/>
            <person name="Haridas S."/>
            <person name="Kuo A."/>
            <person name="Salamov A."/>
            <person name="Ahrendt S.R."/>
            <person name="Lipzen A."/>
            <person name="Sullivan W."/>
            <person name="Andreopoulos W.B."/>
            <person name="Clum A."/>
            <person name="Lindquist E."/>
            <person name="Daum C."/>
            <person name="Ramamoorthy G.K."/>
            <person name="Gryganskyi A."/>
            <person name="Culley D."/>
            <person name="Magnuson J.K."/>
            <person name="James T.Y."/>
            <person name="O'Malley M.A."/>
            <person name="Stajich J.E."/>
            <person name="Spatafora J.W."/>
            <person name="Visel A."/>
            <person name="Grigoriev I.V."/>
        </authorList>
    </citation>
    <scope>NUCLEOTIDE SEQUENCE [LARGE SCALE GENOMIC DNA]</scope>
    <source>
        <strain evidence="1 2">JEL800</strain>
    </source>
</reference>
<dbReference type="OrthoDB" id="2181741at2759"/>
<evidence type="ECO:0000313" key="1">
    <source>
        <dbReference type="EMBL" id="ORY42985.1"/>
    </source>
</evidence>
<dbReference type="AlphaFoldDB" id="A0A1Y2C9J4"/>
<name>A0A1Y2C9J4_9FUNG</name>
<dbReference type="EMBL" id="MCGO01000026">
    <property type="protein sequence ID" value="ORY42985.1"/>
    <property type="molecule type" value="Genomic_DNA"/>
</dbReference>
<proteinExistence type="predicted"/>
<gene>
    <name evidence="1" type="ORF">BCR33DRAFT_267845</name>
</gene>